<evidence type="ECO:0000313" key="3">
    <source>
        <dbReference type="Proteomes" id="UP001333110"/>
    </source>
</evidence>
<dbReference type="AlphaFoldDB" id="A0AAN7NR56"/>
<sequence length="106" mass="12118">MPQNGLCHTNKSEILSPILFSISINDLDDGVECTLSTFADDTKLREVADTPEGCPAIQRDLDRLEKWADKNLMKYNMEKCKVLHMGKNDPRHQYMLGAMQLESRFT</sequence>
<protein>
    <recommendedName>
        <fullName evidence="1">Reverse transcriptase domain-containing protein</fullName>
    </recommendedName>
</protein>
<dbReference type="EMBL" id="JAUNZN010000001">
    <property type="protein sequence ID" value="KAK4830024.1"/>
    <property type="molecule type" value="Genomic_DNA"/>
</dbReference>
<name>A0AAN7NR56_MYCAM</name>
<dbReference type="Pfam" id="PF00078">
    <property type="entry name" value="RVT_1"/>
    <property type="match status" value="1"/>
</dbReference>
<feature type="domain" description="Reverse transcriptase" evidence="1">
    <location>
        <begin position="15"/>
        <end position="84"/>
    </location>
</feature>
<reference evidence="2 3" key="1">
    <citation type="journal article" date="2023" name="J. Hered.">
        <title>Chromosome-level genome of the wood stork (Mycteria americana) provides insight into avian chromosome evolution.</title>
        <authorList>
            <person name="Flamio R. Jr."/>
            <person name="Ramstad K.M."/>
        </authorList>
    </citation>
    <scope>NUCLEOTIDE SEQUENCE [LARGE SCALE GENOMIC DNA]</scope>
    <source>
        <strain evidence="2">JAX WOST 10</strain>
    </source>
</reference>
<proteinExistence type="predicted"/>
<organism evidence="2 3">
    <name type="scientific">Mycteria americana</name>
    <name type="common">Wood stork</name>
    <dbReference type="NCBI Taxonomy" id="33587"/>
    <lineage>
        <taxon>Eukaryota</taxon>
        <taxon>Metazoa</taxon>
        <taxon>Chordata</taxon>
        <taxon>Craniata</taxon>
        <taxon>Vertebrata</taxon>
        <taxon>Euteleostomi</taxon>
        <taxon>Archelosauria</taxon>
        <taxon>Archosauria</taxon>
        <taxon>Dinosauria</taxon>
        <taxon>Saurischia</taxon>
        <taxon>Theropoda</taxon>
        <taxon>Coelurosauria</taxon>
        <taxon>Aves</taxon>
        <taxon>Neognathae</taxon>
        <taxon>Neoaves</taxon>
        <taxon>Aequornithes</taxon>
        <taxon>Ciconiiformes</taxon>
        <taxon>Ciconiidae</taxon>
        <taxon>Mycteria</taxon>
    </lineage>
</organism>
<evidence type="ECO:0000313" key="2">
    <source>
        <dbReference type="EMBL" id="KAK4830024.1"/>
    </source>
</evidence>
<accession>A0AAN7NR56</accession>
<dbReference type="InterPro" id="IPR000477">
    <property type="entry name" value="RT_dom"/>
</dbReference>
<gene>
    <name evidence="2" type="ORF">QYF61_008287</name>
</gene>
<comment type="caution">
    <text evidence="2">The sequence shown here is derived from an EMBL/GenBank/DDBJ whole genome shotgun (WGS) entry which is preliminary data.</text>
</comment>
<dbReference type="Proteomes" id="UP001333110">
    <property type="component" value="Unassembled WGS sequence"/>
</dbReference>
<evidence type="ECO:0000259" key="1">
    <source>
        <dbReference type="Pfam" id="PF00078"/>
    </source>
</evidence>
<dbReference type="PANTHER" id="PTHR33332">
    <property type="entry name" value="REVERSE TRANSCRIPTASE DOMAIN-CONTAINING PROTEIN"/>
    <property type="match status" value="1"/>
</dbReference>
<keyword evidence="3" id="KW-1185">Reference proteome</keyword>